<gene>
    <name evidence="1" type="ORF">XAC3562_370042</name>
</gene>
<dbReference type="EMBL" id="CCXZ01000130">
    <property type="protein sequence ID" value="CEG16429.1"/>
    <property type="molecule type" value="Genomic_DNA"/>
</dbReference>
<proteinExistence type="predicted"/>
<name>A0A0U5FDT6_XANCI</name>
<protein>
    <submittedName>
        <fullName evidence="1">Uncharacterized protein</fullName>
    </submittedName>
</protein>
<dbReference type="Proteomes" id="UP000052230">
    <property type="component" value="Unassembled WGS sequence"/>
</dbReference>
<reference evidence="1 2" key="1">
    <citation type="submission" date="2014-09" db="EMBL/GenBank/DDBJ databases">
        <authorList>
            <person name="Regsiter A."/>
        </authorList>
    </citation>
    <scope>NUCLEOTIDE SEQUENCE [LARGE SCALE GENOMIC DNA]</scope>
</reference>
<comment type="caution">
    <text evidence="1">The sequence shown here is derived from an EMBL/GenBank/DDBJ whole genome shotgun (WGS) entry which is preliminary data.</text>
</comment>
<dbReference type="AlphaFoldDB" id="A0A0U5FDT6"/>
<evidence type="ECO:0000313" key="1">
    <source>
        <dbReference type="EMBL" id="CEG16429.1"/>
    </source>
</evidence>
<keyword evidence="2" id="KW-1185">Reference proteome</keyword>
<dbReference type="RefSeq" id="WP_040233954.1">
    <property type="nucleotide sequence ID" value="NZ_CP009031.1"/>
</dbReference>
<evidence type="ECO:0000313" key="2">
    <source>
        <dbReference type="Proteomes" id="UP000052230"/>
    </source>
</evidence>
<sequence length="265" mass="30397">MQFPNWLNYALLLTFYGVIMAPQNEELAALYELLEEMTLAEDKKLASLPSEWLKKIENWLMISFVITILVFLCFAGWYRYGPGAPVVKMIGVLHVTNGVLIVISLLYFATISIGLYQFIRQHRRKSFALILRRLESDLLDDAQFLGRLAEFDKITLEYGLLQYKHRWSTVDGRVSLLVGDIRKIGIFPAFAAAATSVTILAKQDSSFMLWTPLILACCFYLIAFYATGRRERPDQVIALLELVIRHAKEHDLARERQSRVAQTTQ</sequence>
<accession>A0A0U5FDT6</accession>
<organism evidence="1 2">
    <name type="scientific">Xanthomonas citri pv. citri</name>
    <dbReference type="NCBI Taxonomy" id="611301"/>
    <lineage>
        <taxon>Bacteria</taxon>
        <taxon>Pseudomonadati</taxon>
        <taxon>Pseudomonadota</taxon>
        <taxon>Gammaproteobacteria</taxon>
        <taxon>Lysobacterales</taxon>
        <taxon>Lysobacteraceae</taxon>
        <taxon>Xanthomonas</taxon>
    </lineage>
</organism>